<evidence type="ECO:0000313" key="1">
    <source>
        <dbReference type="EMBL" id="MEL5996430.1"/>
    </source>
</evidence>
<reference evidence="1 2" key="1">
    <citation type="journal article" date="2018" name="Arch. Microbiol.">
        <title>Hymenobacter segetis sp. nov., isolated from soil.</title>
        <authorList>
            <person name="Ten L.N."/>
            <person name="Lim S.J."/>
            <person name="Kim B.O."/>
            <person name="Kang I.K."/>
            <person name="Jung H.Y."/>
        </authorList>
    </citation>
    <scope>NUCLEOTIDE SEQUENCE [LARGE SCALE GENOMIC DNA]</scope>
    <source>
        <strain evidence="1 2">S7-3-11</strain>
    </source>
</reference>
<protein>
    <submittedName>
        <fullName evidence="1">Uncharacterized protein</fullName>
    </submittedName>
</protein>
<accession>A0ABU9M0U1</accession>
<sequence>MSSLLRQTVEAHGGLERWHRLEMLTVKARFGGGLWGIKGQAEIMAHELAVTVQLHREWTSHLPFGAPDHRTAVTPGRVLIETTAGDVVEELLNPRASFAGHTLYTPWTPPQLAYFIGYGMWNYLTFPFTFTLPGCRIAELGAWEENGEIWQRMQVTFPDSIATHCPVQTYYVAPDGLIRRHDYDVDINGGTPGAHYFSGHATVAGITLPTEHRIFIRNADLTHEPEPLIVSIDVCDIEFS</sequence>
<dbReference type="Proteomes" id="UP001479606">
    <property type="component" value="Unassembled WGS sequence"/>
</dbReference>
<evidence type="ECO:0000313" key="2">
    <source>
        <dbReference type="Proteomes" id="UP001479606"/>
    </source>
</evidence>
<gene>
    <name evidence="1" type="ORF">AAFH49_19605</name>
</gene>
<keyword evidence="2" id="KW-1185">Reference proteome</keyword>
<dbReference type="RefSeq" id="WP_342300846.1">
    <property type="nucleotide sequence ID" value="NZ_JBCEVZ010000072.1"/>
</dbReference>
<dbReference type="EMBL" id="JBCEVZ010000072">
    <property type="protein sequence ID" value="MEL5996430.1"/>
    <property type="molecule type" value="Genomic_DNA"/>
</dbReference>
<name>A0ABU9M0U1_9BACT</name>
<comment type="caution">
    <text evidence="1">The sequence shown here is derived from an EMBL/GenBank/DDBJ whole genome shotgun (WGS) entry which is preliminary data.</text>
</comment>
<organism evidence="1 2">
    <name type="scientific">Hymenobacter segetis</name>
    <dbReference type="NCBI Taxonomy" id="2025509"/>
    <lineage>
        <taxon>Bacteria</taxon>
        <taxon>Pseudomonadati</taxon>
        <taxon>Bacteroidota</taxon>
        <taxon>Cytophagia</taxon>
        <taxon>Cytophagales</taxon>
        <taxon>Hymenobacteraceae</taxon>
        <taxon>Hymenobacter</taxon>
    </lineage>
</organism>
<proteinExistence type="predicted"/>